<keyword evidence="1" id="KW-0378">Hydrolase</keyword>
<dbReference type="InterPro" id="IPR002933">
    <property type="entry name" value="Peptidase_M20"/>
</dbReference>
<dbReference type="PANTHER" id="PTHR11014:SF63">
    <property type="entry name" value="METALLOPEPTIDASE, PUTATIVE (AFU_ORTHOLOGUE AFUA_6G09600)-RELATED"/>
    <property type="match status" value="1"/>
</dbReference>
<feature type="binding site" evidence="2">
    <location>
        <position position="365"/>
    </location>
    <ligand>
        <name>Mn(2+)</name>
        <dbReference type="ChEBI" id="CHEBI:29035"/>
        <label>2</label>
    </ligand>
</feature>
<feature type="domain" description="Peptidase M20 dimerisation" evidence="3">
    <location>
        <begin position="190"/>
        <end position="281"/>
    </location>
</feature>
<dbReference type="Proteomes" id="UP000656813">
    <property type="component" value="Unassembled WGS sequence"/>
</dbReference>
<name>A0A8J2ZRH3_9BACL</name>
<comment type="cofactor">
    <cofactor evidence="2">
        <name>Mn(2+)</name>
        <dbReference type="ChEBI" id="CHEBI:29035"/>
    </cofactor>
    <text evidence="2">The Mn(2+) ion enhances activity.</text>
</comment>
<comment type="caution">
    <text evidence="4">The sequence shown here is derived from an EMBL/GenBank/DDBJ whole genome shotgun (WGS) entry which is preliminary data.</text>
</comment>
<evidence type="ECO:0000256" key="1">
    <source>
        <dbReference type="ARBA" id="ARBA00022801"/>
    </source>
</evidence>
<reference evidence="4" key="2">
    <citation type="submission" date="2020-09" db="EMBL/GenBank/DDBJ databases">
        <authorList>
            <person name="Sun Q."/>
            <person name="Zhou Y."/>
        </authorList>
    </citation>
    <scope>NUCLEOTIDE SEQUENCE</scope>
    <source>
        <strain evidence="4">CGMCC 1.12777</strain>
    </source>
</reference>
<dbReference type="AlphaFoldDB" id="A0A8J2ZRH3"/>
<feature type="binding site" evidence="2">
    <location>
        <position position="105"/>
    </location>
    <ligand>
        <name>Mn(2+)</name>
        <dbReference type="ChEBI" id="CHEBI:29035"/>
        <label>2</label>
    </ligand>
</feature>
<dbReference type="GO" id="GO:0019877">
    <property type="term" value="P:diaminopimelate biosynthetic process"/>
    <property type="evidence" value="ECO:0007669"/>
    <property type="project" value="UniProtKB-ARBA"/>
</dbReference>
<keyword evidence="5" id="KW-1185">Reference proteome</keyword>
<organism evidence="4 5">
    <name type="scientific">Pullulanibacillus pueri</name>
    <dbReference type="NCBI Taxonomy" id="1437324"/>
    <lineage>
        <taxon>Bacteria</taxon>
        <taxon>Bacillati</taxon>
        <taxon>Bacillota</taxon>
        <taxon>Bacilli</taxon>
        <taxon>Bacillales</taxon>
        <taxon>Sporolactobacillaceae</taxon>
        <taxon>Pullulanibacillus</taxon>
    </lineage>
</organism>
<keyword evidence="2" id="KW-0479">Metal-binding</keyword>
<feature type="binding site" evidence="2">
    <location>
        <position position="107"/>
    </location>
    <ligand>
        <name>Mn(2+)</name>
        <dbReference type="ChEBI" id="CHEBI:29035"/>
        <label>2</label>
    </ligand>
</feature>
<dbReference type="GO" id="GO:0050118">
    <property type="term" value="F:N-acetyldiaminopimelate deacetylase activity"/>
    <property type="evidence" value="ECO:0007669"/>
    <property type="project" value="UniProtKB-ARBA"/>
</dbReference>
<evidence type="ECO:0000259" key="3">
    <source>
        <dbReference type="Pfam" id="PF07687"/>
    </source>
</evidence>
<gene>
    <name evidence="4" type="ORF">GCM10007096_02580</name>
</gene>
<evidence type="ECO:0000313" key="4">
    <source>
        <dbReference type="EMBL" id="GGH74394.1"/>
    </source>
</evidence>
<feature type="binding site" evidence="2">
    <location>
        <position position="166"/>
    </location>
    <ligand>
        <name>Mn(2+)</name>
        <dbReference type="ChEBI" id="CHEBI:29035"/>
        <label>2</label>
    </ligand>
</feature>
<dbReference type="GO" id="GO:0046872">
    <property type="term" value="F:metal ion binding"/>
    <property type="evidence" value="ECO:0007669"/>
    <property type="project" value="UniProtKB-KW"/>
</dbReference>
<dbReference type="PANTHER" id="PTHR11014">
    <property type="entry name" value="PEPTIDASE M20 FAMILY MEMBER"/>
    <property type="match status" value="1"/>
</dbReference>
<dbReference type="SUPFAM" id="SSF53187">
    <property type="entry name" value="Zn-dependent exopeptidases"/>
    <property type="match status" value="1"/>
</dbReference>
<reference evidence="4" key="1">
    <citation type="journal article" date="2014" name="Int. J. Syst. Evol. Microbiol.">
        <title>Complete genome sequence of Corynebacterium casei LMG S-19264T (=DSM 44701T), isolated from a smear-ripened cheese.</title>
        <authorList>
            <consortium name="US DOE Joint Genome Institute (JGI-PGF)"/>
            <person name="Walter F."/>
            <person name="Albersmeier A."/>
            <person name="Kalinowski J."/>
            <person name="Ruckert C."/>
        </authorList>
    </citation>
    <scope>NUCLEOTIDE SEQUENCE</scope>
    <source>
        <strain evidence="4">CGMCC 1.12777</strain>
    </source>
</reference>
<accession>A0A8J2ZRH3</accession>
<keyword evidence="2" id="KW-0464">Manganese</keyword>
<dbReference type="EMBL" id="BMFV01000001">
    <property type="protein sequence ID" value="GGH74394.1"/>
    <property type="molecule type" value="Genomic_DNA"/>
</dbReference>
<evidence type="ECO:0000313" key="5">
    <source>
        <dbReference type="Proteomes" id="UP000656813"/>
    </source>
</evidence>
<dbReference type="Pfam" id="PF01546">
    <property type="entry name" value="Peptidase_M20"/>
    <property type="match status" value="1"/>
</dbReference>
<dbReference type="FunFam" id="3.30.70.360:FF:000001">
    <property type="entry name" value="N-acetyldiaminopimelate deacetylase"/>
    <property type="match status" value="1"/>
</dbReference>
<dbReference type="Gene3D" id="3.40.630.10">
    <property type="entry name" value="Zn peptidases"/>
    <property type="match status" value="1"/>
</dbReference>
<sequence length="393" mass="43361">MINQERLMAEVKKIRSEMIQWRRFLHQHPELSFHEKETAQFVYDTLHSFGGIQLSRPTETSVVGRIMGNKPGKTLAIRADMDALPIDEKNTFDFKSVHDGVMHACGHDGHTAMLLGTAKLLNSLKEELAGEVRLIFQHAEEVFPGGAKELVQAGVLENVDWVIGAHLWSPLASGKIGIVYGPMMASPDVFHITVEGKGGHGGMPQQTVDSIAIASQVVTNLQHLVSRQMDPIDPVVVSVTKFISGTTHNVIPGTAELTGTVRLLDPHLRDTLITRMEQLVKGITAAHGAGYRFTYEKGYAPVINHPDTTKVIEETVKATFGADAIEMLPPTMGGEDFSAYQEKKPGTFIFIGIGNREKESHYPHHHERFTIDEDALEVGVKLFVAAAYRFLNT</sequence>
<proteinExistence type="predicted"/>
<dbReference type="InterPro" id="IPR011650">
    <property type="entry name" value="Peptidase_M20_dimer"/>
</dbReference>
<dbReference type="NCBIfam" id="TIGR01891">
    <property type="entry name" value="amidohydrolases"/>
    <property type="match status" value="1"/>
</dbReference>
<protein>
    <submittedName>
        <fullName evidence="4">N-acyl-L-amino acid amidohydrolase</fullName>
    </submittedName>
</protein>
<dbReference type="Gene3D" id="3.30.70.360">
    <property type="match status" value="1"/>
</dbReference>
<dbReference type="InterPro" id="IPR036264">
    <property type="entry name" value="Bact_exopeptidase_dim_dom"/>
</dbReference>
<dbReference type="Pfam" id="PF07687">
    <property type="entry name" value="M20_dimer"/>
    <property type="match status" value="1"/>
</dbReference>
<evidence type="ECO:0000256" key="2">
    <source>
        <dbReference type="PIRSR" id="PIRSR005962-1"/>
    </source>
</evidence>
<dbReference type="SUPFAM" id="SSF55031">
    <property type="entry name" value="Bacterial exopeptidase dimerisation domain"/>
    <property type="match status" value="1"/>
</dbReference>
<dbReference type="InterPro" id="IPR017439">
    <property type="entry name" value="Amidohydrolase"/>
</dbReference>
<dbReference type="PIRSF" id="PIRSF005962">
    <property type="entry name" value="Pept_M20D_amidohydro"/>
    <property type="match status" value="1"/>
</dbReference>
<feature type="binding site" evidence="2">
    <location>
        <position position="141"/>
    </location>
    <ligand>
        <name>Mn(2+)</name>
        <dbReference type="ChEBI" id="CHEBI:29035"/>
        <label>2</label>
    </ligand>
</feature>